<accession>A0ABP9NYR7</accession>
<dbReference type="EMBL" id="BAABJO010000028">
    <property type="protein sequence ID" value="GAA5134047.1"/>
    <property type="molecule type" value="Genomic_DNA"/>
</dbReference>
<evidence type="ECO:0000313" key="2">
    <source>
        <dbReference type="Proteomes" id="UP001500804"/>
    </source>
</evidence>
<reference evidence="2" key="1">
    <citation type="journal article" date="2019" name="Int. J. Syst. Evol. Microbiol.">
        <title>The Global Catalogue of Microorganisms (GCM) 10K type strain sequencing project: providing services to taxonomists for standard genome sequencing and annotation.</title>
        <authorList>
            <consortium name="The Broad Institute Genomics Platform"/>
            <consortium name="The Broad Institute Genome Sequencing Center for Infectious Disease"/>
            <person name="Wu L."/>
            <person name="Ma J."/>
        </authorList>
    </citation>
    <scope>NUCLEOTIDE SEQUENCE [LARGE SCALE GENOMIC DNA]</scope>
    <source>
        <strain evidence="2">JCM 18302</strain>
    </source>
</reference>
<proteinExistence type="predicted"/>
<dbReference type="Pfam" id="PF10905">
    <property type="entry name" value="DUF2695"/>
    <property type="match status" value="1"/>
</dbReference>
<organism evidence="1 2">
    <name type="scientific">Pseudonocardia adelaidensis</name>
    <dbReference type="NCBI Taxonomy" id="648754"/>
    <lineage>
        <taxon>Bacteria</taxon>
        <taxon>Bacillati</taxon>
        <taxon>Actinomycetota</taxon>
        <taxon>Actinomycetes</taxon>
        <taxon>Pseudonocardiales</taxon>
        <taxon>Pseudonocardiaceae</taxon>
        <taxon>Pseudonocardia</taxon>
    </lineage>
</organism>
<dbReference type="Proteomes" id="UP001500804">
    <property type="component" value="Unassembled WGS sequence"/>
</dbReference>
<gene>
    <name evidence="1" type="ORF">GCM10023320_61210</name>
</gene>
<evidence type="ECO:0008006" key="3">
    <source>
        <dbReference type="Google" id="ProtNLM"/>
    </source>
</evidence>
<dbReference type="InterPro" id="IPR024248">
    <property type="entry name" value="DUF2695"/>
</dbReference>
<protein>
    <recommendedName>
        <fullName evidence="3">DUF2695 domain-containing protein</fullName>
    </recommendedName>
</protein>
<keyword evidence="2" id="KW-1185">Reference proteome</keyword>
<name>A0ABP9NYR7_9PSEU</name>
<sequence>MPPGTVGAMTNFFDDIPDDDYDELDLDRPGLSLSLDQQVELANAVAAQRRACDGTLSAAQEWAKGAGVHWPRLRRELEDNGGYCDCEVVLNVFGGDFDRAFDVGDAEPD</sequence>
<comment type="caution">
    <text evidence="1">The sequence shown here is derived from an EMBL/GenBank/DDBJ whole genome shotgun (WGS) entry which is preliminary data.</text>
</comment>
<evidence type="ECO:0000313" key="1">
    <source>
        <dbReference type="EMBL" id="GAA5134047.1"/>
    </source>
</evidence>